<protein>
    <submittedName>
        <fullName evidence="3">Uncharacterized protein</fullName>
    </submittedName>
</protein>
<dbReference type="PANTHER" id="PTHR33167:SF63">
    <property type="entry name" value="MYB-CC TYPE TRANSCRIPTION FACTOR LHEQLE-CONTAINING DOMAIN-CONTAINING PROTEIN"/>
    <property type="match status" value="1"/>
</dbReference>
<sequence>MGTKIQCKTVLPSFYSVKDIDGSMSNGMCLLNNKDEQMMKFGQKHFDLFSLQLPTDGYFESYEKEMVRQTILKHESTFRHQLQELHRVYSKQRDLMNDLRMRELQKNPLEVETLHSTSRCLSHTPPDEVKRTWHVNTFPLADGQVSSSATHYTQSLFGYRKPVNRADLFSVQGSEEDTHGVNPMRHDASLRRNGFLADLNEPIVIEDDPFILASNEIQKVERNGGACLKQIQPVHCRGDRRERLSFDINAEAPCDELPSDTKEKVQTKRTLFGVVISEGKREPFFSASSGNIINPLKQNSELNGVKAHMNSNICSASSSKETSSSLPWFIEKPHHNLQKNNSMGEKSSYHMNLDLLQNCSQQFFKKPEVKKIFGVPIFNPSADSVDNSSKVYAVESASTNHPEDMGSGLKNRIDLNLSLEEEEQQEEVGPILIETEESACLEEVTRHAAEAIVSISSSVDCLKWFADLICSQDNNECDEKSILKGEPNEDSSIPDGMDYFEFMTLNLRDMKEEGNCYEPSILESHYEDEDEIEVSRLKRPRRGQARRGRQRRDFQRDVVPGLVSLARHEVSEDILTLEELLKSTGSIWQSRMSLRKAAKNGKGRRQCRPLTKTAICQPPTISQPICSETILEKTSLTGWGKRTRRLPRQRFPNSNPTPPKQC</sequence>
<reference evidence="3" key="1">
    <citation type="submission" date="2022-07" db="EMBL/GenBank/DDBJ databases">
        <authorList>
            <person name="Macas J."/>
            <person name="Novak P."/>
            <person name="Neumann P."/>
        </authorList>
    </citation>
    <scope>NUCLEOTIDE SEQUENCE</scope>
</reference>
<evidence type="ECO:0000256" key="1">
    <source>
        <dbReference type="SAM" id="MobiDB-lite"/>
    </source>
</evidence>
<feature type="region of interest" description="Disordered" evidence="1">
    <location>
        <begin position="637"/>
        <end position="662"/>
    </location>
</feature>
<proteinExistence type="predicted"/>
<dbReference type="Proteomes" id="UP001152523">
    <property type="component" value="Unassembled WGS sequence"/>
</dbReference>
<dbReference type="AlphaFoldDB" id="A0AAV0FUJ2"/>
<dbReference type="InterPro" id="IPR008581">
    <property type="entry name" value="DUF863_pln"/>
</dbReference>
<dbReference type="EMBL" id="CAMAPF010000106">
    <property type="protein sequence ID" value="CAH9099497.1"/>
    <property type="molecule type" value="Genomic_DNA"/>
</dbReference>
<name>A0AAV0FUJ2_9ASTE</name>
<dbReference type="Pfam" id="PF05904">
    <property type="entry name" value="DUF863"/>
    <property type="match status" value="1"/>
</dbReference>
<dbReference type="EMBL" id="CAMAPF010001015">
    <property type="protein sequence ID" value="CAH9139273.1"/>
    <property type="molecule type" value="Genomic_DNA"/>
</dbReference>
<dbReference type="PANTHER" id="PTHR33167">
    <property type="entry name" value="TRANSCRIPTION FACTOR, PUTATIVE (DUF863)-RELATED"/>
    <property type="match status" value="1"/>
</dbReference>
<gene>
    <name evidence="2" type="ORF">CEPIT_LOCUS14974</name>
    <name evidence="3" type="ORF">CEPIT_LOCUS37462</name>
</gene>
<evidence type="ECO:0000313" key="3">
    <source>
        <dbReference type="EMBL" id="CAH9139273.1"/>
    </source>
</evidence>
<organism evidence="3 4">
    <name type="scientific">Cuscuta epithymum</name>
    <dbReference type="NCBI Taxonomy" id="186058"/>
    <lineage>
        <taxon>Eukaryota</taxon>
        <taxon>Viridiplantae</taxon>
        <taxon>Streptophyta</taxon>
        <taxon>Embryophyta</taxon>
        <taxon>Tracheophyta</taxon>
        <taxon>Spermatophyta</taxon>
        <taxon>Magnoliopsida</taxon>
        <taxon>eudicotyledons</taxon>
        <taxon>Gunneridae</taxon>
        <taxon>Pentapetalae</taxon>
        <taxon>asterids</taxon>
        <taxon>lamiids</taxon>
        <taxon>Solanales</taxon>
        <taxon>Convolvulaceae</taxon>
        <taxon>Cuscuteae</taxon>
        <taxon>Cuscuta</taxon>
        <taxon>Cuscuta subgen. Cuscuta</taxon>
    </lineage>
</organism>
<comment type="caution">
    <text evidence="3">The sequence shown here is derived from an EMBL/GenBank/DDBJ whole genome shotgun (WGS) entry which is preliminary data.</text>
</comment>
<evidence type="ECO:0000313" key="2">
    <source>
        <dbReference type="EMBL" id="CAH9099497.1"/>
    </source>
</evidence>
<accession>A0AAV0FUJ2</accession>
<evidence type="ECO:0000313" key="4">
    <source>
        <dbReference type="Proteomes" id="UP001152523"/>
    </source>
</evidence>
<keyword evidence="4" id="KW-1185">Reference proteome</keyword>